<dbReference type="InterPro" id="IPR050256">
    <property type="entry name" value="Glycosyltransferase_2"/>
</dbReference>
<dbReference type="Pfam" id="PF00535">
    <property type="entry name" value="Glycos_transf_2"/>
    <property type="match status" value="1"/>
</dbReference>
<dbReference type="EC" id="2.1.1.-" evidence="3"/>
<evidence type="ECO:0000313" key="4">
    <source>
        <dbReference type="Proteomes" id="UP000011863"/>
    </source>
</evidence>
<keyword evidence="3" id="KW-0328">Glycosyltransferase</keyword>
<dbReference type="Gene3D" id="3.90.550.10">
    <property type="entry name" value="Spore Coat Polysaccharide Biosynthesis Protein SpsA, Chain A"/>
    <property type="match status" value="1"/>
</dbReference>
<proteinExistence type="inferred from homology"/>
<dbReference type="KEGG" id="aym:YM304_25170"/>
<protein>
    <submittedName>
        <fullName evidence="3">Putative glycosyltransferase/methyltransferase</fullName>
        <ecNumber evidence="3">2.1.1.-</ecNumber>
        <ecNumber evidence="3">2.4.-.-</ecNumber>
    </submittedName>
</protein>
<evidence type="ECO:0000313" key="3">
    <source>
        <dbReference type="EMBL" id="BAN02831.1"/>
    </source>
</evidence>
<dbReference type="InterPro" id="IPR029063">
    <property type="entry name" value="SAM-dependent_MTases_sf"/>
</dbReference>
<evidence type="ECO:0000259" key="2">
    <source>
        <dbReference type="Pfam" id="PF00535"/>
    </source>
</evidence>
<dbReference type="GO" id="GO:0008168">
    <property type="term" value="F:methyltransferase activity"/>
    <property type="evidence" value="ECO:0007669"/>
    <property type="project" value="UniProtKB-KW"/>
</dbReference>
<dbReference type="InterPro" id="IPR001173">
    <property type="entry name" value="Glyco_trans_2-like"/>
</dbReference>
<dbReference type="OrthoDB" id="9810247at2"/>
<dbReference type="Pfam" id="PF13489">
    <property type="entry name" value="Methyltransf_23"/>
    <property type="match status" value="1"/>
</dbReference>
<dbReference type="EC" id="2.4.-.-" evidence="3"/>
<name>A0A6C7E8P3_ILUCY</name>
<reference evidence="3 4" key="1">
    <citation type="journal article" date="2013" name="Int. J. Syst. Evol. Microbiol.">
        <title>Ilumatobacter nonamiense sp. nov. and Ilumatobacter coccineum sp. nov., isolated from seashore sand.</title>
        <authorList>
            <person name="Matsumoto A."/>
            <person name="Kasai H."/>
            <person name="Matsuo Y."/>
            <person name="Shizuri Y."/>
            <person name="Ichikawa N."/>
            <person name="Fujita N."/>
            <person name="Omura S."/>
            <person name="Takahashi Y."/>
        </authorList>
    </citation>
    <scope>NUCLEOTIDE SEQUENCE [LARGE SCALE GENOMIC DNA]</scope>
    <source>
        <strain evidence="4">NBRC 103263 / KCTC 29153 / YM16-304</strain>
    </source>
</reference>
<dbReference type="Proteomes" id="UP000011863">
    <property type="component" value="Chromosome"/>
</dbReference>
<comment type="similarity">
    <text evidence="1">Belongs to the glycosyltransferase 2 family.</text>
</comment>
<feature type="domain" description="Glycosyltransferase 2-like" evidence="2">
    <location>
        <begin position="5"/>
        <end position="177"/>
    </location>
</feature>
<dbReference type="SUPFAM" id="SSF53335">
    <property type="entry name" value="S-adenosyl-L-methionine-dependent methyltransferases"/>
    <property type="match status" value="1"/>
</dbReference>
<dbReference type="CDD" id="cd04179">
    <property type="entry name" value="DPM_DPG-synthase_like"/>
    <property type="match status" value="1"/>
</dbReference>
<dbReference type="CDD" id="cd02440">
    <property type="entry name" value="AdoMet_MTases"/>
    <property type="match status" value="1"/>
</dbReference>
<keyword evidence="4" id="KW-1185">Reference proteome</keyword>
<dbReference type="GO" id="GO:0032259">
    <property type="term" value="P:methylation"/>
    <property type="evidence" value="ECO:0007669"/>
    <property type="project" value="UniProtKB-KW"/>
</dbReference>
<evidence type="ECO:0000256" key="1">
    <source>
        <dbReference type="ARBA" id="ARBA00006739"/>
    </source>
</evidence>
<organism evidence="3 4">
    <name type="scientific">Ilumatobacter coccineus (strain NBRC 103263 / KCTC 29153 / YM16-304)</name>
    <dbReference type="NCBI Taxonomy" id="1313172"/>
    <lineage>
        <taxon>Bacteria</taxon>
        <taxon>Bacillati</taxon>
        <taxon>Actinomycetota</taxon>
        <taxon>Acidimicrobiia</taxon>
        <taxon>Acidimicrobiales</taxon>
        <taxon>Ilumatobacteraceae</taxon>
        <taxon>Ilumatobacter</taxon>
    </lineage>
</organism>
<keyword evidence="3" id="KW-0808">Transferase</keyword>
<dbReference type="AlphaFoldDB" id="A0A6C7E8P3"/>
<accession>A0A6C7E8P3</accession>
<dbReference type="Gene3D" id="3.40.50.150">
    <property type="entry name" value="Vaccinia Virus protein VP39"/>
    <property type="match status" value="1"/>
</dbReference>
<dbReference type="GO" id="GO:0016757">
    <property type="term" value="F:glycosyltransferase activity"/>
    <property type="evidence" value="ECO:0007669"/>
    <property type="project" value="UniProtKB-KW"/>
</dbReference>
<sequence length="483" mass="52891">MKVGVLVVAYNAESTLQWVLDRIPADLRRDLAEVLVMDDHSTDATFDVAHDYHASIDDDLPLTIIRHDKNLGYGGNQKAGYRYAIDHGWDVVVLLHGDGQYAPEKMPDIIAPIVDGDADAVFGSRMLDRGGARRGGMPMYKFVGNRILTTAQNAITGAGLSEWHSGYRAYRTSALAELDFVGNSDDFDFDTEIILQLLGADKKIAEVPIPTYYGDEISRVNGIAYAKNIMIDTVRHRLGEAGFGRGELGQKREAYEYKPSTNSSHGIVLELVPGATDRPLRILDVGCGPGWVAAELRHRGHHVTGVDITTTEGVTERTDAFFEADVEGGLPDEVGTDYDVVIAADVIEHVRDPDVLLADLAGRMAPTGMILASVPNFGHWYPRARTAAGLFDYDQRGILDRTHMRFFTRRSFRRTVAHTGLVTTAERYAGLPLDVLGVDGAVGRTAGVVDKVITRVWPTMFAYQFVVRLEAAPHAVDGPIVSS</sequence>
<dbReference type="PANTHER" id="PTHR48090:SF7">
    <property type="entry name" value="RFBJ PROTEIN"/>
    <property type="match status" value="1"/>
</dbReference>
<gene>
    <name evidence="3" type="ORF">YM304_25170</name>
</gene>
<keyword evidence="3" id="KW-0489">Methyltransferase</keyword>
<dbReference type="RefSeq" id="WP_015442078.1">
    <property type="nucleotide sequence ID" value="NC_020520.1"/>
</dbReference>
<dbReference type="EMBL" id="AP012057">
    <property type="protein sequence ID" value="BAN02831.1"/>
    <property type="molecule type" value="Genomic_DNA"/>
</dbReference>
<dbReference type="SUPFAM" id="SSF53448">
    <property type="entry name" value="Nucleotide-diphospho-sugar transferases"/>
    <property type="match status" value="1"/>
</dbReference>
<dbReference type="PANTHER" id="PTHR48090">
    <property type="entry name" value="UNDECAPRENYL-PHOSPHATE 4-DEOXY-4-FORMAMIDO-L-ARABINOSE TRANSFERASE-RELATED"/>
    <property type="match status" value="1"/>
</dbReference>
<dbReference type="InterPro" id="IPR029044">
    <property type="entry name" value="Nucleotide-diphossugar_trans"/>
</dbReference>